<dbReference type="AlphaFoldDB" id="A0A9W6NJU4"/>
<evidence type="ECO:0000313" key="2">
    <source>
        <dbReference type="Proteomes" id="UP001143480"/>
    </source>
</evidence>
<evidence type="ECO:0000313" key="1">
    <source>
        <dbReference type="EMBL" id="GLK99425.1"/>
    </source>
</evidence>
<protein>
    <submittedName>
        <fullName evidence="1">Uncharacterized protein</fullName>
    </submittedName>
</protein>
<gene>
    <name evidence="1" type="ORF">GCM10017581_011660</name>
</gene>
<reference evidence="1" key="1">
    <citation type="journal article" date="2014" name="Int. J. Syst. Evol. Microbiol.">
        <title>Complete genome sequence of Corynebacterium casei LMG S-19264T (=DSM 44701T), isolated from a smear-ripened cheese.</title>
        <authorList>
            <consortium name="US DOE Joint Genome Institute (JGI-PGF)"/>
            <person name="Walter F."/>
            <person name="Albersmeier A."/>
            <person name="Kalinowski J."/>
            <person name="Ruckert C."/>
        </authorList>
    </citation>
    <scope>NUCLEOTIDE SEQUENCE</scope>
    <source>
        <strain evidence="1">VKM Ac-1321</strain>
    </source>
</reference>
<reference evidence="1" key="2">
    <citation type="submission" date="2023-01" db="EMBL/GenBank/DDBJ databases">
        <authorList>
            <person name="Sun Q."/>
            <person name="Evtushenko L."/>
        </authorList>
    </citation>
    <scope>NUCLEOTIDE SEQUENCE</scope>
    <source>
        <strain evidence="1">VKM Ac-1321</strain>
    </source>
</reference>
<organism evidence="1 2">
    <name type="scientific">Dactylosporangium matsuzakiense</name>
    <dbReference type="NCBI Taxonomy" id="53360"/>
    <lineage>
        <taxon>Bacteria</taxon>
        <taxon>Bacillati</taxon>
        <taxon>Actinomycetota</taxon>
        <taxon>Actinomycetes</taxon>
        <taxon>Micromonosporales</taxon>
        <taxon>Micromonosporaceae</taxon>
        <taxon>Dactylosporangium</taxon>
    </lineage>
</organism>
<dbReference type="EMBL" id="BSFP01000004">
    <property type="protein sequence ID" value="GLK99425.1"/>
    <property type="molecule type" value="Genomic_DNA"/>
</dbReference>
<accession>A0A9W6NJU4</accession>
<dbReference type="Proteomes" id="UP001143480">
    <property type="component" value="Unassembled WGS sequence"/>
</dbReference>
<keyword evidence="2" id="KW-1185">Reference proteome</keyword>
<sequence>MLVIVEESARDLPASCREPVPRLGTLGVRRHESGLHRDGFPVEAALFQGKGQVVRSYSVVPPIVVAA</sequence>
<proteinExistence type="predicted"/>
<name>A0A9W6NJU4_9ACTN</name>
<comment type="caution">
    <text evidence="1">The sequence shown here is derived from an EMBL/GenBank/DDBJ whole genome shotgun (WGS) entry which is preliminary data.</text>
</comment>